<keyword evidence="2" id="KW-0442">Lipid degradation</keyword>
<proteinExistence type="predicted"/>
<organism evidence="6 7">
    <name type="scientific">Promicromonospora umidemergens</name>
    <dbReference type="NCBI Taxonomy" id="629679"/>
    <lineage>
        <taxon>Bacteria</taxon>
        <taxon>Bacillati</taxon>
        <taxon>Actinomycetota</taxon>
        <taxon>Actinomycetes</taxon>
        <taxon>Micrococcales</taxon>
        <taxon>Promicromonosporaceae</taxon>
        <taxon>Promicromonospora</taxon>
    </lineage>
</organism>
<dbReference type="InterPro" id="IPR006311">
    <property type="entry name" value="TAT_signal"/>
</dbReference>
<keyword evidence="5" id="KW-0732">Signal</keyword>
<feature type="chain" id="PRO_5046220805" evidence="5">
    <location>
        <begin position="25"/>
        <end position="393"/>
    </location>
</feature>
<evidence type="ECO:0000313" key="7">
    <source>
        <dbReference type="Proteomes" id="UP001500843"/>
    </source>
</evidence>
<evidence type="ECO:0000256" key="4">
    <source>
        <dbReference type="SAM" id="MobiDB-lite"/>
    </source>
</evidence>
<dbReference type="InterPro" id="IPR029058">
    <property type="entry name" value="AB_hydrolase_fold"/>
</dbReference>
<dbReference type="Gene3D" id="3.40.50.1820">
    <property type="entry name" value="alpha/beta hydrolase"/>
    <property type="match status" value="1"/>
</dbReference>
<dbReference type="Proteomes" id="UP001500843">
    <property type="component" value="Unassembled WGS sequence"/>
</dbReference>
<accession>A0ABP8XFU7</accession>
<gene>
    <name evidence="6" type="ORF">GCM10023198_28110</name>
</gene>
<dbReference type="EMBL" id="BAABHM010000012">
    <property type="protein sequence ID" value="GAA4704803.1"/>
    <property type="molecule type" value="Genomic_DNA"/>
</dbReference>
<dbReference type="PANTHER" id="PTHR10272">
    <property type="entry name" value="PLATELET-ACTIVATING FACTOR ACETYLHYDROLASE"/>
    <property type="match status" value="1"/>
</dbReference>
<dbReference type="PROSITE" id="PS51318">
    <property type="entry name" value="TAT"/>
    <property type="match status" value="1"/>
</dbReference>
<keyword evidence="3" id="KW-0443">Lipid metabolism</keyword>
<feature type="compositionally biased region" description="Low complexity" evidence="4">
    <location>
        <begin position="29"/>
        <end position="53"/>
    </location>
</feature>
<dbReference type="RefSeq" id="WP_253869654.1">
    <property type="nucleotide sequence ID" value="NZ_BAABHM010000012.1"/>
</dbReference>
<dbReference type="PROSITE" id="PS51257">
    <property type="entry name" value="PROKAR_LIPOPROTEIN"/>
    <property type="match status" value="1"/>
</dbReference>
<protein>
    <submittedName>
        <fullName evidence="6">Lipase</fullName>
    </submittedName>
</protein>
<evidence type="ECO:0000256" key="1">
    <source>
        <dbReference type="ARBA" id="ARBA00022801"/>
    </source>
</evidence>
<name>A0ABP8XFU7_9MICO</name>
<dbReference type="Pfam" id="PF03403">
    <property type="entry name" value="PAF-AH_p_II"/>
    <property type="match status" value="1"/>
</dbReference>
<comment type="caution">
    <text evidence="6">The sequence shown here is derived from an EMBL/GenBank/DDBJ whole genome shotgun (WGS) entry which is preliminary data.</text>
</comment>
<dbReference type="SUPFAM" id="SSF53474">
    <property type="entry name" value="alpha/beta-Hydrolases"/>
    <property type="match status" value="1"/>
</dbReference>
<evidence type="ECO:0000256" key="2">
    <source>
        <dbReference type="ARBA" id="ARBA00022963"/>
    </source>
</evidence>
<feature type="region of interest" description="Disordered" evidence="4">
    <location>
        <begin position="29"/>
        <end position="57"/>
    </location>
</feature>
<keyword evidence="7" id="KW-1185">Reference proteome</keyword>
<sequence>MKTSRRRLPSVLVATALVACAAAAAPSAAAGTAPAGPTSAAAPSADDAQALSLPEPAGPFPVGMTPIHLVDEDRADPWRPEEHRELMVSLWYPAVPHGEPAPYTTEAVSAAIIEAVGLPLAPDLLTTVETHSFDRARALPGKRPLVVLSPGASLSRESLTALAEELASRGYVVAGVDHTYEARGVEFPDGRVAGCLLCELPSSRELGAQVTRGRALDISFVLDELTHGRVWRHGPKIDARHIAVAGHSLGGSTAAAVMVDDHRVDAGVNLDGTFQVDFPESGEDDAFLMMGKGDHHLGGDEGDAPNWADNLARLDGPKLWLQMQYANHGSFTDQMLFLEQLGLPVSGTVGGARGVEITKAYVGAFLDRHLKEMDAPLLDGPTDEYPEIVFRAE</sequence>
<evidence type="ECO:0000256" key="3">
    <source>
        <dbReference type="ARBA" id="ARBA00023098"/>
    </source>
</evidence>
<feature type="signal peptide" evidence="5">
    <location>
        <begin position="1"/>
        <end position="24"/>
    </location>
</feature>
<keyword evidence="1" id="KW-0378">Hydrolase</keyword>
<evidence type="ECO:0000256" key="5">
    <source>
        <dbReference type="SAM" id="SignalP"/>
    </source>
</evidence>
<reference evidence="7" key="1">
    <citation type="journal article" date="2019" name="Int. J. Syst. Evol. Microbiol.">
        <title>The Global Catalogue of Microorganisms (GCM) 10K type strain sequencing project: providing services to taxonomists for standard genome sequencing and annotation.</title>
        <authorList>
            <consortium name="The Broad Institute Genomics Platform"/>
            <consortium name="The Broad Institute Genome Sequencing Center for Infectious Disease"/>
            <person name="Wu L."/>
            <person name="Ma J."/>
        </authorList>
    </citation>
    <scope>NUCLEOTIDE SEQUENCE [LARGE SCALE GENOMIC DNA]</scope>
    <source>
        <strain evidence="7">JCM 17975</strain>
    </source>
</reference>
<dbReference type="PANTHER" id="PTHR10272:SF0">
    <property type="entry name" value="PLATELET-ACTIVATING FACTOR ACETYLHYDROLASE"/>
    <property type="match status" value="1"/>
</dbReference>
<evidence type="ECO:0000313" key="6">
    <source>
        <dbReference type="EMBL" id="GAA4704803.1"/>
    </source>
</evidence>